<dbReference type="OrthoDB" id="5756833at2"/>
<dbReference type="Pfam" id="PF02310">
    <property type="entry name" value="B12-binding"/>
    <property type="match status" value="1"/>
</dbReference>
<dbReference type="GO" id="GO:0050667">
    <property type="term" value="P:homocysteine metabolic process"/>
    <property type="evidence" value="ECO:0007669"/>
    <property type="project" value="TreeGrafter"/>
</dbReference>
<evidence type="ECO:0000313" key="4">
    <source>
        <dbReference type="EMBL" id="MZP28159.1"/>
    </source>
</evidence>
<keyword evidence="1" id="KW-0479">Metal-binding</keyword>
<dbReference type="PANTHER" id="PTHR45833">
    <property type="entry name" value="METHIONINE SYNTHASE"/>
    <property type="match status" value="1"/>
</dbReference>
<dbReference type="RefSeq" id="WP_161253102.1">
    <property type="nucleotide sequence ID" value="NZ_WXEY01000001.1"/>
</dbReference>
<evidence type="ECO:0000256" key="2">
    <source>
        <dbReference type="ARBA" id="ARBA00023285"/>
    </source>
</evidence>
<name>A0A845KZZ6_9FIRM</name>
<dbReference type="SUPFAM" id="SSF52242">
    <property type="entry name" value="Cobalamin (vitamin B12)-binding domain"/>
    <property type="match status" value="1"/>
</dbReference>
<dbReference type="GO" id="GO:0008705">
    <property type="term" value="F:methionine synthase activity"/>
    <property type="evidence" value="ECO:0007669"/>
    <property type="project" value="TreeGrafter"/>
</dbReference>
<dbReference type="Gene3D" id="3.40.50.280">
    <property type="entry name" value="Cobalamin-binding domain"/>
    <property type="match status" value="1"/>
</dbReference>
<dbReference type="Proteomes" id="UP000463470">
    <property type="component" value="Unassembled WGS sequence"/>
</dbReference>
<evidence type="ECO:0000313" key="5">
    <source>
        <dbReference type="Proteomes" id="UP000463470"/>
    </source>
</evidence>
<dbReference type="AlphaFoldDB" id="A0A845KZZ6"/>
<comment type="caution">
    <text evidence="4">The sequence shown here is derived from an EMBL/GenBank/DDBJ whole genome shotgun (WGS) entry which is preliminary data.</text>
</comment>
<organism evidence="4 5">
    <name type="scientific">Heliomicrobium undosum</name>
    <dbReference type="NCBI Taxonomy" id="121734"/>
    <lineage>
        <taxon>Bacteria</taxon>
        <taxon>Bacillati</taxon>
        <taxon>Bacillota</taxon>
        <taxon>Clostridia</taxon>
        <taxon>Eubacteriales</taxon>
        <taxon>Heliobacteriaceae</taxon>
        <taxon>Heliomicrobium</taxon>
    </lineage>
</organism>
<protein>
    <submittedName>
        <fullName evidence="4">Cobalamin-binding protein</fullName>
    </submittedName>
</protein>
<sequence>MSDQYSQISKIFEDKLPQLSEAILVRQSVAPTELTEKFNDIGRLRALQDIRAQLSFLSEAVATKSPSLFTDYVSWVKVLLSGRGIPVTDLAKNLSFTKDVLREMLPVDVGDIVSEYLDLSINGLDESPADPPTYFTPDAPLSDLARQYLDTLLQGERHAAARLILDAVQSGVSVRDIYLFVFQRSQYEIGRLWQMNRINVAQEHYCSAATQMIMAQLYPFIFSGPSKNRRLVATCVSGELHEIGIRMVSDFLEMDGWDTYYLGASTPAANVVQALRDNNAQVLAVSATMTFHVRIVEDLIRVVRAAKDVGNVKIMVGGYPFNIEKDLWRQVGADAYATDALDAVDVANRLVTGE</sequence>
<dbReference type="InterPro" id="IPR036724">
    <property type="entry name" value="Cobalamin-bd_sf"/>
</dbReference>
<dbReference type="Gene3D" id="1.10.1240.10">
    <property type="entry name" value="Methionine synthase domain"/>
    <property type="match status" value="1"/>
</dbReference>
<dbReference type="InterPro" id="IPR003759">
    <property type="entry name" value="Cbl-bd_cap"/>
</dbReference>
<dbReference type="InterPro" id="IPR006158">
    <property type="entry name" value="Cobalamin-bd"/>
</dbReference>
<accession>A0A845KZZ6</accession>
<dbReference type="Pfam" id="PF02607">
    <property type="entry name" value="B12-binding_2"/>
    <property type="match status" value="1"/>
</dbReference>
<proteinExistence type="predicted"/>
<dbReference type="PANTHER" id="PTHR45833:SF1">
    <property type="entry name" value="METHIONINE SYNTHASE"/>
    <property type="match status" value="1"/>
</dbReference>
<dbReference type="EMBL" id="WXEY01000001">
    <property type="protein sequence ID" value="MZP28159.1"/>
    <property type="molecule type" value="Genomic_DNA"/>
</dbReference>
<reference evidence="4 5" key="1">
    <citation type="submission" date="2020-01" db="EMBL/GenBank/DDBJ databases">
        <title>Whole-genome sequence of Heliobacterium undosum DSM 13378.</title>
        <authorList>
            <person name="Kyndt J.A."/>
            <person name="Meyer T.E."/>
        </authorList>
    </citation>
    <scope>NUCLEOTIDE SEQUENCE [LARGE SCALE GENOMIC DNA]</scope>
    <source>
        <strain evidence="4 5">DSM 13378</strain>
    </source>
</reference>
<dbReference type="PROSITE" id="PS51332">
    <property type="entry name" value="B12_BINDING"/>
    <property type="match status" value="1"/>
</dbReference>
<dbReference type="GO" id="GO:0046653">
    <property type="term" value="P:tetrahydrofolate metabolic process"/>
    <property type="evidence" value="ECO:0007669"/>
    <property type="project" value="TreeGrafter"/>
</dbReference>
<keyword evidence="5" id="KW-1185">Reference proteome</keyword>
<evidence type="ECO:0000259" key="3">
    <source>
        <dbReference type="PROSITE" id="PS51332"/>
    </source>
</evidence>
<keyword evidence="2" id="KW-0170">Cobalt</keyword>
<dbReference type="InterPro" id="IPR050554">
    <property type="entry name" value="Met_Synthase/Corrinoid"/>
</dbReference>
<dbReference type="InterPro" id="IPR036594">
    <property type="entry name" value="Meth_synthase_dom"/>
</dbReference>
<evidence type="ECO:0000256" key="1">
    <source>
        <dbReference type="ARBA" id="ARBA00022723"/>
    </source>
</evidence>
<dbReference type="GO" id="GO:0005829">
    <property type="term" value="C:cytosol"/>
    <property type="evidence" value="ECO:0007669"/>
    <property type="project" value="TreeGrafter"/>
</dbReference>
<feature type="domain" description="B12-binding" evidence="3">
    <location>
        <begin position="228"/>
        <end position="354"/>
    </location>
</feature>
<dbReference type="GO" id="GO:0046872">
    <property type="term" value="F:metal ion binding"/>
    <property type="evidence" value="ECO:0007669"/>
    <property type="project" value="UniProtKB-KW"/>
</dbReference>
<dbReference type="GO" id="GO:0031419">
    <property type="term" value="F:cobalamin binding"/>
    <property type="evidence" value="ECO:0007669"/>
    <property type="project" value="InterPro"/>
</dbReference>
<gene>
    <name evidence="4" type="ORF">GTO91_00275</name>
</gene>